<feature type="compositionally biased region" description="Polar residues" evidence="1">
    <location>
        <begin position="94"/>
        <end position="111"/>
    </location>
</feature>
<evidence type="ECO:0000256" key="1">
    <source>
        <dbReference type="SAM" id="MobiDB-lite"/>
    </source>
</evidence>
<protein>
    <submittedName>
        <fullName evidence="2">Uncharacterized protein</fullName>
    </submittedName>
</protein>
<gene>
    <name evidence="2" type="ORF">RRG08_028967</name>
</gene>
<keyword evidence="3" id="KW-1185">Reference proteome</keyword>
<feature type="region of interest" description="Disordered" evidence="1">
    <location>
        <begin position="1"/>
        <end position="140"/>
    </location>
</feature>
<feature type="compositionally biased region" description="Basic and acidic residues" evidence="1">
    <location>
        <begin position="113"/>
        <end position="132"/>
    </location>
</feature>
<feature type="region of interest" description="Disordered" evidence="1">
    <location>
        <begin position="240"/>
        <end position="298"/>
    </location>
</feature>
<feature type="compositionally biased region" description="Low complexity" evidence="1">
    <location>
        <begin position="328"/>
        <end position="344"/>
    </location>
</feature>
<feature type="region of interest" description="Disordered" evidence="1">
    <location>
        <begin position="324"/>
        <end position="344"/>
    </location>
</feature>
<feature type="compositionally biased region" description="Polar residues" evidence="1">
    <location>
        <begin position="40"/>
        <end position="54"/>
    </location>
</feature>
<comment type="caution">
    <text evidence="2">The sequence shown here is derived from an EMBL/GenBank/DDBJ whole genome shotgun (WGS) entry which is preliminary data.</text>
</comment>
<dbReference type="Proteomes" id="UP001283361">
    <property type="component" value="Unassembled WGS sequence"/>
</dbReference>
<accession>A0AAE1E2B8</accession>
<dbReference type="AlphaFoldDB" id="A0AAE1E2B8"/>
<organism evidence="2 3">
    <name type="scientific">Elysia crispata</name>
    <name type="common">lettuce slug</name>
    <dbReference type="NCBI Taxonomy" id="231223"/>
    <lineage>
        <taxon>Eukaryota</taxon>
        <taxon>Metazoa</taxon>
        <taxon>Spiralia</taxon>
        <taxon>Lophotrochozoa</taxon>
        <taxon>Mollusca</taxon>
        <taxon>Gastropoda</taxon>
        <taxon>Heterobranchia</taxon>
        <taxon>Euthyneura</taxon>
        <taxon>Panpulmonata</taxon>
        <taxon>Sacoglossa</taxon>
        <taxon>Placobranchoidea</taxon>
        <taxon>Plakobranchidae</taxon>
        <taxon>Elysia</taxon>
    </lineage>
</organism>
<feature type="compositionally biased region" description="Low complexity" evidence="1">
    <location>
        <begin position="243"/>
        <end position="274"/>
    </location>
</feature>
<proteinExistence type="predicted"/>
<evidence type="ECO:0000313" key="3">
    <source>
        <dbReference type="Proteomes" id="UP001283361"/>
    </source>
</evidence>
<name>A0AAE1E2B8_9GAST</name>
<feature type="compositionally biased region" description="Polar residues" evidence="1">
    <location>
        <begin position="1"/>
        <end position="16"/>
    </location>
</feature>
<sequence>MSSNRPQYNQAASSYSGADREKPPRTCDRVSGASRDGHRSQTGQQSPGGLSRSNDAAEGRRTLEGPSFDPQYSPRSACSAEGVHTDTAPRVTSARGNAQNRQQFFQRSARVSSMHDHPEGADTERGATEKSTTRQRVTFAQKHDFEEDIWMDVESPSVDSPSLVGRTAVKESRVSPETSLQLRKQAALYQAKEKQDINQKSMYYDAEEKLDDAEQFQTPPSTPVEAFSHKRRVLRTIEKASRVHSASSFSSTSSTMGSASLSQELSITSSSSESKNIKKGMAAHEKSREATGSTSSTMDYQDAMSELQMGETSVRHQFMDAQHMQRLPSESGASPSGSPVSSCISSTTLGLYQRRKMRRQILRLQSLEEVKMSRFSSESSDVGGVIPEDVEDDIATAFPSVSAPNYTKDATK</sequence>
<dbReference type="EMBL" id="JAWDGP010001430">
    <property type="protein sequence ID" value="KAK3791819.1"/>
    <property type="molecule type" value="Genomic_DNA"/>
</dbReference>
<evidence type="ECO:0000313" key="2">
    <source>
        <dbReference type="EMBL" id="KAK3791819.1"/>
    </source>
</evidence>
<reference evidence="2" key="1">
    <citation type="journal article" date="2023" name="G3 (Bethesda)">
        <title>A reference genome for the long-term kleptoplast-retaining sea slug Elysia crispata morphotype clarki.</title>
        <authorList>
            <person name="Eastman K.E."/>
            <person name="Pendleton A.L."/>
            <person name="Shaikh M.A."/>
            <person name="Suttiyut T."/>
            <person name="Ogas R."/>
            <person name="Tomko P."/>
            <person name="Gavelis G."/>
            <person name="Widhalm J.R."/>
            <person name="Wisecaver J.H."/>
        </authorList>
    </citation>
    <scope>NUCLEOTIDE SEQUENCE</scope>
    <source>
        <strain evidence="2">ECLA1</strain>
    </source>
</reference>
<feature type="compositionally biased region" description="Basic and acidic residues" evidence="1">
    <location>
        <begin position="18"/>
        <end position="28"/>
    </location>
</feature>